<evidence type="ECO:0000313" key="13">
    <source>
        <dbReference type="Proteomes" id="UP000308199"/>
    </source>
</evidence>
<dbReference type="Proteomes" id="UP000308199">
    <property type="component" value="Unassembled WGS sequence"/>
</dbReference>
<feature type="transmembrane region" description="Helical" evidence="10">
    <location>
        <begin position="482"/>
        <end position="501"/>
    </location>
</feature>
<protein>
    <recommendedName>
        <fullName evidence="11">Potassium channel domain-containing protein</fullName>
    </recommendedName>
</protein>
<keyword evidence="4 10" id="KW-1133">Transmembrane helix</keyword>
<feature type="transmembrane region" description="Helical" evidence="10">
    <location>
        <begin position="114"/>
        <end position="135"/>
    </location>
</feature>
<keyword evidence="5 8" id="KW-0406">Ion transport</keyword>
<keyword evidence="13" id="KW-1185">Reference proteome</keyword>
<evidence type="ECO:0000256" key="10">
    <source>
        <dbReference type="SAM" id="Phobius"/>
    </source>
</evidence>
<feature type="domain" description="Potassium channel" evidence="11">
    <location>
        <begin position="231"/>
        <end position="303"/>
    </location>
</feature>
<evidence type="ECO:0000256" key="1">
    <source>
        <dbReference type="ARBA" id="ARBA00004141"/>
    </source>
</evidence>
<evidence type="ECO:0000256" key="8">
    <source>
        <dbReference type="RuleBase" id="RU003857"/>
    </source>
</evidence>
<dbReference type="InterPro" id="IPR013099">
    <property type="entry name" value="K_chnl_dom"/>
</dbReference>
<dbReference type="InterPro" id="IPR003280">
    <property type="entry name" value="2pore_dom_K_chnl"/>
</dbReference>
<comment type="caution">
    <text evidence="12">The sequence shown here is derived from an EMBL/GenBank/DDBJ whole genome shotgun (WGS) entry which is preliminary data.</text>
</comment>
<dbReference type="PANTHER" id="PTHR11003">
    <property type="entry name" value="POTASSIUM CHANNEL, SUBFAMILY K"/>
    <property type="match status" value="1"/>
</dbReference>
<evidence type="ECO:0000259" key="11">
    <source>
        <dbReference type="Pfam" id="PF07885"/>
    </source>
</evidence>
<gene>
    <name evidence="12" type="ORF">EW145_g1213</name>
</gene>
<evidence type="ECO:0000256" key="9">
    <source>
        <dbReference type="SAM" id="MobiDB-lite"/>
    </source>
</evidence>
<feature type="transmembrane region" description="Helical" evidence="10">
    <location>
        <begin position="147"/>
        <end position="171"/>
    </location>
</feature>
<evidence type="ECO:0000256" key="4">
    <source>
        <dbReference type="ARBA" id="ARBA00022989"/>
    </source>
</evidence>
<dbReference type="GO" id="GO:0005886">
    <property type="term" value="C:plasma membrane"/>
    <property type="evidence" value="ECO:0007669"/>
    <property type="project" value="TreeGrafter"/>
</dbReference>
<feature type="compositionally biased region" description="Polar residues" evidence="9">
    <location>
        <begin position="24"/>
        <end position="35"/>
    </location>
</feature>
<evidence type="ECO:0000256" key="6">
    <source>
        <dbReference type="ARBA" id="ARBA00023136"/>
    </source>
</evidence>
<keyword evidence="7 8" id="KW-0407">Ion channel</keyword>
<evidence type="ECO:0000256" key="3">
    <source>
        <dbReference type="ARBA" id="ARBA00022692"/>
    </source>
</evidence>
<feature type="transmembrane region" description="Helical" evidence="10">
    <location>
        <begin position="73"/>
        <end position="94"/>
    </location>
</feature>
<keyword evidence="3 8" id="KW-0812">Transmembrane</keyword>
<dbReference type="PRINTS" id="PR01333">
    <property type="entry name" value="2POREKCHANEL"/>
</dbReference>
<comment type="similarity">
    <text evidence="8">Belongs to the two pore domain potassium channel (TC 1.A.1.8) family.</text>
</comment>
<feature type="region of interest" description="Disordered" evidence="9">
    <location>
        <begin position="1"/>
        <end position="35"/>
    </location>
</feature>
<dbReference type="SUPFAM" id="SSF81324">
    <property type="entry name" value="Voltage-gated potassium channels"/>
    <property type="match status" value="2"/>
</dbReference>
<evidence type="ECO:0000313" key="12">
    <source>
        <dbReference type="EMBL" id="THH10632.1"/>
    </source>
</evidence>
<keyword evidence="2 8" id="KW-0813">Transport</keyword>
<feature type="transmembrane region" description="Helical" evidence="10">
    <location>
        <begin position="224"/>
        <end position="245"/>
    </location>
</feature>
<accession>A0A4S4LFF9</accession>
<evidence type="ECO:0000256" key="2">
    <source>
        <dbReference type="ARBA" id="ARBA00022448"/>
    </source>
</evidence>
<evidence type="ECO:0000256" key="7">
    <source>
        <dbReference type="ARBA" id="ARBA00023303"/>
    </source>
</evidence>
<feature type="transmembrane region" description="Helical" evidence="10">
    <location>
        <begin position="423"/>
        <end position="445"/>
    </location>
</feature>
<keyword evidence="6 10" id="KW-0472">Membrane</keyword>
<dbReference type="Gene3D" id="1.10.287.70">
    <property type="match status" value="2"/>
</dbReference>
<feature type="domain" description="Potassium channel" evidence="11">
    <location>
        <begin position="434"/>
        <end position="505"/>
    </location>
</feature>
<dbReference type="GO" id="GO:0015271">
    <property type="term" value="F:outward rectifier potassium channel activity"/>
    <property type="evidence" value="ECO:0007669"/>
    <property type="project" value="TreeGrafter"/>
</dbReference>
<dbReference type="PANTHER" id="PTHR11003:SF342">
    <property type="entry name" value="OUTWARD-RECTIFIER POTASSIUM CHANNEL TOK1"/>
    <property type="match status" value="1"/>
</dbReference>
<organism evidence="12 13">
    <name type="scientific">Phellinidium pouzarii</name>
    <dbReference type="NCBI Taxonomy" id="167371"/>
    <lineage>
        <taxon>Eukaryota</taxon>
        <taxon>Fungi</taxon>
        <taxon>Dikarya</taxon>
        <taxon>Basidiomycota</taxon>
        <taxon>Agaricomycotina</taxon>
        <taxon>Agaricomycetes</taxon>
        <taxon>Hymenochaetales</taxon>
        <taxon>Hymenochaetaceae</taxon>
        <taxon>Phellinidium</taxon>
    </lineage>
</organism>
<name>A0A4S4LFF9_9AGAM</name>
<dbReference type="OrthoDB" id="297496at2759"/>
<reference evidence="12 13" key="1">
    <citation type="submission" date="2019-02" db="EMBL/GenBank/DDBJ databases">
        <title>Genome sequencing of the rare red list fungi Phellinidium pouzarii.</title>
        <authorList>
            <person name="Buettner E."/>
            <person name="Kellner H."/>
        </authorList>
    </citation>
    <scope>NUCLEOTIDE SEQUENCE [LARGE SCALE GENOMIC DNA]</scope>
    <source>
        <strain evidence="12 13">DSM 108285</strain>
    </source>
</reference>
<feature type="transmembrane region" description="Helical" evidence="10">
    <location>
        <begin position="183"/>
        <end position="203"/>
    </location>
</feature>
<dbReference type="GO" id="GO:0030322">
    <property type="term" value="P:stabilization of membrane potential"/>
    <property type="evidence" value="ECO:0007669"/>
    <property type="project" value="TreeGrafter"/>
</dbReference>
<dbReference type="Pfam" id="PF07885">
    <property type="entry name" value="Ion_trans_2"/>
    <property type="match status" value="2"/>
</dbReference>
<dbReference type="AlphaFoldDB" id="A0A4S4LFF9"/>
<sequence>MDSGQAAGVNENDLSEDEDEHGLSESSTVETTAPLQPNSYARFRRKFVAMKNFLLQTDDDDNFNSEYVPNHRMLPIISGIVIPFSILLEIPGLTEHWYIITENNVTVSSRKNSVLLDVGLSISMACALIANLAIISRFLEKKVRTSTLIAIGALSIHDIVNIVAVTIFGVIHRFDDGFTYGQSFWFTVCSTIASFLTNITLIVDYVRTPDFAQSSSGLTRKQRSLLIVVMLLLVWIAIGGLVNSLLMDLSFINGMYFTVAVIETIGFGDIVPRSPGARIFTGLHGILGILNLALVIGTCRDTVIEGFEVAYRKHLNTFSDRHKARVAHRHEKHVRKETIKKQLKGAGLPIYVKAIGISGVFKSGMRTLHLNEKALTQEQKTAAALEAEEILNGPDEMNIGRRSTLLSQLSIKNEATKRFQKEFVVKLTIVWSLFLTFWLIGSAIFMATEGWSYGGAMWFCFESFTTIGFGDRTPDTPAGRSVFIVWALLGVGAMTILISVLSEAFSSRYQSAIQAHASHTIDMGAVKIAEAMPEPKPMPDSLQRKQPEHMDSHWLPRRSVSCPHIRECNRKESIEVDVAGATEDRRTRGQCLRGNR</sequence>
<dbReference type="GO" id="GO:0022841">
    <property type="term" value="F:potassium ion leak channel activity"/>
    <property type="evidence" value="ECO:0007669"/>
    <property type="project" value="TreeGrafter"/>
</dbReference>
<evidence type="ECO:0000256" key="5">
    <source>
        <dbReference type="ARBA" id="ARBA00023065"/>
    </source>
</evidence>
<dbReference type="EMBL" id="SGPK01000031">
    <property type="protein sequence ID" value="THH10632.1"/>
    <property type="molecule type" value="Genomic_DNA"/>
</dbReference>
<proteinExistence type="inferred from homology"/>
<comment type="subcellular location">
    <subcellularLocation>
        <location evidence="1">Membrane</location>
        <topology evidence="1">Multi-pass membrane protein</topology>
    </subcellularLocation>
</comment>